<gene>
    <name evidence="6" type="ORF">ACHAWO_013124</name>
</gene>
<dbReference type="GO" id="GO:0003677">
    <property type="term" value="F:DNA binding"/>
    <property type="evidence" value="ECO:0007669"/>
    <property type="project" value="UniProtKB-KW"/>
</dbReference>
<name>A0ABD3MZ10_9STRA</name>
<dbReference type="InterPro" id="IPR000232">
    <property type="entry name" value="HSF_DNA-bd"/>
</dbReference>
<keyword evidence="3" id="KW-0539">Nucleus</keyword>
<evidence type="ECO:0000259" key="5">
    <source>
        <dbReference type="Pfam" id="PF00447"/>
    </source>
</evidence>
<keyword evidence="2" id="KW-0238">DNA-binding</keyword>
<sequence>MLVGRQSRYSDRVKVPSTIINHKYSDYSAVDVSELLEEESEEDDTSVMPGQAHGHGVGTPICTNRVTFPMRLHMILSDPQHRNVVRWMPHGRSWKVFDEKGLEKLCGEYFYGETFDDFIRSVNRWGFKELVGRGPDYESYYHQYFLRGKPDLCKLMDTTINTGELIPDIVNEPNLYVISKLYPLPEDPAHAQTCCVPREQVLCPNCRVPLVPTIVNHHHYYSEMHPFASPAGNARPFHQAPTYALAEQYPANQNQTAQGRNLCNAVHACLAKSILSLKSLSLSGQEELPCKSNGGVFKTEEDEEGNVKDSMDCKPAAFGSDANQKPNADATAREDDQDQEWVESIDLFRRDVFTNEAKGATDTSVATLNQFNGQADQDASAQASSDHYDQN</sequence>
<dbReference type="PANTHER" id="PTHR10015:SF206">
    <property type="entry name" value="HSF-TYPE DNA-BINDING DOMAIN-CONTAINING PROTEIN"/>
    <property type="match status" value="1"/>
</dbReference>
<feature type="compositionally biased region" description="Low complexity" evidence="4">
    <location>
        <begin position="374"/>
        <end position="385"/>
    </location>
</feature>
<evidence type="ECO:0000256" key="1">
    <source>
        <dbReference type="ARBA" id="ARBA00004123"/>
    </source>
</evidence>
<evidence type="ECO:0000313" key="6">
    <source>
        <dbReference type="EMBL" id="KAL3769104.1"/>
    </source>
</evidence>
<dbReference type="AlphaFoldDB" id="A0ABD3MZ10"/>
<dbReference type="Gene3D" id="1.10.10.10">
    <property type="entry name" value="Winged helix-like DNA-binding domain superfamily/Winged helix DNA-binding domain"/>
    <property type="match status" value="1"/>
</dbReference>
<reference evidence="6 7" key="1">
    <citation type="submission" date="2024-10" db="EMBL/GenBank/DDBJ databases">
        <title>Updated reference genomes for cyclostephanoid diatoms.</title>
        <authorList>
            <person name="Roberts W.R."/>
            <person name="Alverson A.J."/>
        </authorList>
    </citation>
    <scope>NUCLEOTIDE SEQUENCE [LARGE SCALE GENOMIC DNA]</scope>
    <source>
        <strain evidence="6 7">AJA010-31</strain>
    </source>
</reference>
<comment type="subcellular location">
    <subcellularLocation>
        <location evidence="1">Nucleus</location>
    </subcellularLocation>
</comment>
<dbReference type="InterPro" id="IPR036390">
    <property type="entry name" value="WH_DNA-bd_sf"/>
</dbReference>
<organism evidence="6 7">
    <name type="scientific">Cyclotella atomus</name>
    <dbReference type="NCBI Taxonomy" id="382360"/>
    <lineage>
        <taxon>Eukaryota</taxon>
        <taxon>Sar</taxon>
        <taxon>Stramenopiles</taxon>
        <taxon>Ochrophyta</taxon>
        <taxon>Bacillariophyta</taxon>
        <taxon>Coscinodiscophyceae</taxon>
        <taxon>Thalassiosirophycidae</taxon>
        <taxon>Stephanodiscales</taxon>
        <taxon>Stephanodiscaceae</taxon>
        <taxon>Cyclotella</taxon>
    </lineage>
</organism>
<protein>
    <recommendedName>
        <fullName evidence="5">HSF-type DNA-binding domain-containing protein</fullName>
    </recommendedName>
</protein>
<feature type="region of interest" description="Disordered" evidence="4">
    <location>
        <begin position="370"/>
        <end position="391"/>
    </location>
</feature>
<dbReference type="GO" id="GO:0005634">
    <property type="term" value="C:nucleus"/>
    <property type="evidence" value="ECO:0007669"/>
    <property type="project" value="UniProtKB-SubCell"/>
</dbReference>
<dbReference type="InterPro" id="IPR036388">
    <property type="entry name" value="WH-like_DNA-bd_sf"/>
</dbReference>
<feature type="domain" description="HSF-type DNA-binding" evidence="5">
    <location>
        <begin position="68"/>
        <end position="156"/>
    </location>
</feature>
<comment type="caution">
    <text evidence="6">The sequence shown here is derived from an EMBL/GenBank/DDBJ whole genome shotgun (WGS) entry which is preliminary data.</text>
</comment>
<evidence type="ECO:0000256" key="2">
    <source>
        <dbReference type="ARBA" id="ARBA00023125"/>
    </source>
</evidence>
<keyword evidence="7" id="KW-1185">Reference proteome</keyword>
<dbReference type="PANTHER" id="PTHR10015">
    <property type="entry name" value="HEAT SHOCK TRANSCRIPTION FACTOR"/>
    <property type="match status" value="1"/>
</dbReference>
<dbReference type="Proteomes" id="UP001530400">
    <property type="component" value="Unassembled WGS sequence"/>
</dbReference>
<evidence type="ECO:0000256" key="3">
    <source>
        <dbReference type="ARBA" id="ARBA00023242"/>
    </source>
</evidence>
<feature type="region of interest" description="Disordered" evidence="4">
    <location>
        <begin position="285"/>
        <end position="339"/>
    </location>
</feature>
<dbReference type="EMBL" id="JALLPJ020001337">
    <property type="protein sequence ID" value="KAL3769104.1"/>
    <property type="molecule type" value="Genomic_DNA"/>
</dbReference>
<proteinExistence type="predicted"/>
<evidence type="ECO:0000313" key="7">
    <source>
        <dbReference type="Proteomes" id="UP001530400"/>
    </source>
</evidence>
<accession>A0ABD3MZ10</accession>
<dbReference type="FunFam" id="1.10.10.10:FF:000479">
    <property type="entry name" value="Predicted protein"/>
    <property type="match status" value="1"/>
</dbReference>
<evidence type="ECO:0000256" key="4">
    <source>
        <dbReference type="SAM" id="MobiDB-lite"/>
    </source>
</evidence>
<dbReference type="SUPFAM" id="SSF46785">
    <property type="entry name" value="Winged helix' DNA-binding domain"/>
    <property type="match status" value="1"/>
</dbReference>
<dbReference type="Pfam" id="PF00447">
    <property type="entry name" value="HSF_DNA-bind"/>
    <property type="match status" value="1"/>
</dbReference>